<dbReference type="FunFam" id="3.30.200.20:FF:000080">
    <property type="entry name" value="Protein kinase C"/>
    <property type="match status" value="1"/>
</dbReference>
<keyword evidence="18 21" id="KW-1133">Transmembrane helix</keyword>
<evidence type="ECO:0000256" key="20">
    <source>
        <dbReference type="PROSITE-ProRule" id="PRU10141"/>
    </source>
</evidence>
<dbReference type="InterPro" id="IPR008369">
    <property type="entry name" value="VDCC_g5su"/>
</dbReference>
<feature type="domain" description="AGC-kinase C-terminal" evidence="23">
    <location>
        <begin position="292"/>
        <end position="362"/>
    </location>
</feature>
<evidence type="ECO:0000256" key="5">
    <source>
        <dbReference type="ARBA" id="ARBA00012429"/>
    </source>
</evidence>
<sequence length="688" mass="77866">MAAKPGLLFKLLSQEEGEYYNVPIIEDDEDSELRKKFEKAKLGPAGKKAIEKKPSSPTNNLDHVHLEDFNFLMVLGKGSFGKVMLSERKGTSELYAIKILKKDVVIQDDDVECTMIEKRVLALMEKPHFLTQLHSCFQTSDRLYFVMEYVNGGDLMYHIQQVGKFKEPQAVFYAAEIAVGLFFLHKKGIIYRDLKLDNVMLDAEGHIKIADFGMCKEAIFNSSTTRTFCGTPDYIAPEIIAYQPYGRSVDWWAYGVLLYEMLAGQLMTKHPAKRLGCGSEGERDIRDHAFFRRIDWEKLEQREIQPPFKPKVCGRSAENFDKFFTRGQPVLTPPDQLVIANIDQAEFEGFSFVNQEFIHPSQTNVIEQEMLILKEPDPGAHPPPWQQSAAACVTLHPLVGFRFKQKKIPMLCGMTSCGRKALTLLSSVFAVCGLGLLGVAVSTDYWLYLEEGTISPQNMTMDVKTSLHSGLWRGCFLAGLERGHCFSIEYVMPMNMQLTSESTVSVLRMIRSSTPFPLVSLFFMFIGFVLNNIGHIRPHRTILAFVSGIFFILSGLSLVVGLVLYISSINDEVLNRTPDSESYFHYKYGWSFAFSATSFLLTESAGVMSVYLFMKRYTAEEIYRPHSSFYRPRLSNCSDYSGQFLHPDAWPRGRSPSDISSDASLQMSGNYPALLKCPDYDQMLSSPC</sequence>
<dbReference type="Proteomes" id="UP000288216">
    <property type="component" value="Unassembled WGS sequence"/>
</dbReference>
<keyword evidence="13 20" id="KW-0547">Nucleotide-binding</keyword>
<feature type="transmembrane region" description="Helical" evidence="21">
    <location>
        <begin position="542"/>
        <end position="568"/>
    </location>
</feature>
<evidence type="ECO:0000256" key="19">
    <source>
        <dbReference type="ARBA" id="ARBA00023136"/>
    </source>
</evidence>
<keyword evidence="9" id="KW-0808">Transferase</keyword>
<dbReference type="PRINTS" id="PR01792">
    <property type="entry name" value="VDCCGAMMA"/>
</dbReference>
<evidence type="ECO:0000256" key="14">
    <source>
        <dbReference type="ARBA" id="ARBA00022771"/>
    </source>
</evidence>
<keyword evidence="12" id="KW-0677">Repeat</keyword>
<evidence type="ECO:0000313" key="24">
    <source>
        <dbReference type="EMBL" id="GCB61442.1"/>
    </source>
</evidence>
<dbReference type="PROSITE" id="PS00108">
    <property type="entry name" value="PROTEIN_KINASE_ST"/>
    <property type="match status" value="1"/>
</dbReference>
<comment type="similarity">
    <text evidence="4">Belongs to the PMP-22/EMP/MP20 family. CACNG subfamily.</text>
</comment>
<dbReference type="FunFam" id="1.20.140.150:FF:000003">
    <property type="entry name" value="Voltage-dependent calcium channel gamma-7 subunit"/>
    <property type="match status" value="1"/>
</dbReference>
<proteinExistence type="inferred from homology"/>
<evidence type="ECO:0000256" key="13">
    <source>
        <dbReference type="ARBA" id="ARBA00022741"/>
    </source>
</evidence>
<dbReference type="GO" id="GO:0005524">
    <property type="term" value="F:ATP binding"/>
    <property type="evidence" value="ECO:0007669"/>
    <property type="project" value="UniProtKB-UniRule"/>
</dbReference>
<dbReference type="SMART" id="SM00133">
    <property type="entry name" value="S_TK_X"/>
    <property type="match status" value="1"/>
</dbReference>
<evidence type="ECO:0000256" key="1">
    <source>
        <dbReference type="ARBA" id="ARBA00004141"/>
    </source>
</evidence>
<dbReference type="PROSITE" id="PS51285">
    <property type="entry name" value="AGC_KINASE_CTER"/>
    <property type="match status" value="1"/>
</dbReference>
<feature type="domain" description="Protein kinase" evidence="22">
    <location>
        <begin position="69"/>
        <end position="399"/>
    </location>
</feature>
<keyword evidence="16" id="KW-0862">Zinc</keyword>
<dbReference type="Gene3D" id="1.20.140.150">
    <property type="match status" value="1"/>
</dbReference>
<evidence type="ECO:0000256" key="17">
    <source>
        <dbReference type="ARBA" id="ARBA00022840"/>
    </source>
</evidence>
<dbReference type="PROSITE" id="PS50011">
    <property type="entry name" value="PROTEIN_KINASE_DOM"/>
    <property type="match status" value="1"/>
</dbReference>
<dbReference type="Gene3D" id="3.30.200.20">
    <property type="entry name" value="Phosphorylase Kinase, domain 1"/>
    <property type="match status" value="2"/>
</dbReference>
<dbReference type="GO" id="GO:0008270">
    <property type="term" value="F:zinc ion binding"/>
    <property type="evidence" value="ECO:0007669"/>
    <property type="project" value="UniProtKB-KW"/>
</dbReference>
<dbReference type="InterPro" id="IPR017892">
    <property type="entry name" value="Pkinase_C"/>
</dbReference>
<keyword evidence="11" id="KW-0479">Metal-binding</keyword>
<evidence type="ECO:0000259" key="23">
    <source>
        <dbReference type="PROSITE" id="PS51285"/>
    </source>
</evidence>
<evidence type="ECO:0000256" key="18">
    <source>
        <dbReference type="ARBA" id="ARBA00022989"/>
    </source>
</evidence>
<accession>A0A401NKR2</accession>
<dbReference type="InterPro" id="IPR008368">
    <property type="entry name" value="VDCC_gsu"/>
</dbReference>
<keyword evidence="17 20" id="KW-0067">ATP-binding</keyword>
<evidence type="ECO:0000256" key="11">
    <source>
        <dbReference type="ARBA" id="ARBA00022723"/>
    </source>
</evidence>
<dbReference type="Pfam" id="PF13903">
    <property type="entry name" value="Claudin_2"/>
    <property type="match status" value="1"/>
</dbReference>
<evidence type="ECO:0000259" key="22">
    <source>
        <dbReference type="PROSITE" id="PS50011"/>
    </source>
</evidence>
<dbReference type="GO" id="GO:0006816">
    <property type="term" value="P:calcium ion transport"/>
    <property type="evidence" value="ECO:0007669"/>
    <property type="project" value="InterPro"/>
</dbReference>
<dbReference type="STRING" id="75743.A0A401NKR2"/>
<dbReference type="Gene3D" id="1.10.510.10">
    <property type="entry name" value="Transferase(Phosphotransferase) domain 1"/>
    <property type="match status" value="2"/>
</dbReference>
<name>A0A401NKR2_SCYTO</name>
<dbReference type="FunFam" id="3.30.200.20:FF:000103">
    <property type="entry name" value="Protein kinase C"/>
    <property type="match status" value="1"/>
</dbReference>
<evidence type="ECO:0000256" key="8">
    <source>
        <dbReference type="ARBA" id="ARBA00022553"/>
    </source>
</evidence>
<keyword evidence="15" id="KW-0418">Kinase</keyword>
<comment type="similarity">
    <text evidence="3">Belongs to the protein kinase superfamily. AGC Ser/Thr protein kinase family. PKC subfamily.</text>
</comment>
<evidence type="ECO:0000256" key="12">
    <source>
        <dbReference type="ARBA" id="ARBA00022737"/>
    </source>
</evidence>
<dbReference type="SUPFAM" id="SSF56112">
    <property type="entry name" value="Protein kinase-like (PK-like)"/>
    <property type="match status" value="1"/>
</dbReference>
<comment type="caution">
    <text evidence="24">The sequence shown here is derived from an EMBL/GenBank/DDBJ whole genome shotgun (WGS) entry which is preliminary data.</text>
</comment>
<dbReference type="EMBL" id="BFAA01007651">
    <property type="protein sequence ID" value="GCB61442.1"/>
    <property type="molecule type" value="Genomic_DNA"/>
</dbReference>
<dbReference type="Pfam" id="PF00069">
    <property type="entry name" value="Pkinase"/>
    <property type="match status" value="1"/>
</dbReference>
<evidence type="ECO:0000256" key="10">
    <source>
        <dbReference type="ARBA" id="ARBA00022692"/>
    </source>
</evidence>
<dbReference type="FunFam" id="1.10.510.10:FF:000048">
    <property type="entry name" value="Protein kinase C"/>
    <property type="match status" value="1"/>
</dbReference>
<reference evidence="24 25" key="1">
    <citation type="journal article" date="2018" name="Nat. Ecol. Evol.">
        <title>Shark genomes provide insights into elasmobranch evolution and the origin of vertebrates.</title>
        <authorList>
            <person name="Hara Y"/>
            <person name="Yamaguchi K"/>
            <person name="Onimaru K"/>
            <person name="Kadota M"/>
            <person name="Koyanagi M"/>
            <person name="Keeley SD"/>
            <person name="Tatsumi K"/>
            <person name="Tanaka K"/>
            <person name="Motone F"/>
            <person name="Kageyama Y"/>
            <person name="Nozu R"/>
            <person name="Adachi N"/>
            <person name="Nishimura O"/>
            <person name="Nakagawa R"/>
            <person name="Tanegashima C"/>
            <person name="Kiyatake I"/>
            <person name="Matsumoto R"/>
            <person name="Murakumo K"/>
            <person name="Nishida K"/>
            <person name="Terakita A"/>
            <person name="Kuratani S"/>
            <person name="Sato K"/>
            <person name="Hyodo S Kuraku.S."/>
        </authorList>
    </citation>
    <scope>NUCLEOTIDE SEQUENCE [LARGE SCALE GENOMIC DNA]</scope>
</reference>
<dbReference type="AlphaFoldDB" id="A0A401NKR2"/>
<dbReference type="EC" id="2.7.11.13" evidence="5"/>
<dbReference type="CDD" id="cd05587">
    <property type="entry name" value="STKc_cPKC"/>
    <property type="match status" value="1"/>
</dbReference>
<dbReference type="PANTHER" id="PTHR24351">
    <property type="entry name" value="RIBOSOMAL PROTEIN S6 KINASE"/>
    <property type="match status" value="1"/>
</dbReference>
<feature type="transmembrane region" description="Helical" evidence="21">
    <location>
        <begin position="588"/>
        <end position="614"/>
    </location>
</feature>
<feature type="binding site" evidence="20">
    <location>
        <position position="98"/>
    </location>
    <ligand>
        <name>ATP</name>
        <dbReference type="ChEBI" id="CHEBI:30616"/>
    </ligand>
</feature>
<evidence type="ECO:0000256" key="9">
    <source>
        <dbReference type="ARBA" id="ARBA00022679"/>
    </source>
</evidence>
<dbReference type="InterPro" id="IPR000961">
    <property type="entry name" value="AGC-kinase_C"/>
</dbReference>
<keyword evidence="19 21" id="KW-0472">Membrane</keyword>
<dbReference type="InterPro" id="IPR004031">
    <property type="entry name" value="PMP22/EMP/MP20/Claudin"/>
</dbReference>
<keyword evidence="14" id="KW-0863">Zinc-finger</keyword>
<dbReference type="OrthoDB" id="5917530at2759"/>
<comment type="subcellular location">
    <subcellularLocation>
        <location evidence="2">Cell membrane</location>
    </subcellularLocation>
    <subcellularLocation>
        <location evidence="1">Membrane</location>
        <topology evidence="1">Multi-pass membrane protein</topology>
    </subcellularLocation>
</comment>
<dbReference type="PRINTS" id="PR01793">
    <property type="entry name" value="VDCCGAMMA5"/>
</dbReference>
<dbReference type="PROSITE" id="PS00107">
    <property type="entry name" value="PROTEIN_KINASE_ATP"/>
    <property type="match status" value="1"/>
</dbReference>
<dbReference type="Pfam" id="PF00433">
    <property type="entry name" value="Pkinase_C"/>
    <property type="match status" value="1"/>
</dbReference>
<evidence type="ECO:0000313" key="25">
    <source>
        <dbReference type="Proteomes" id="UP000288216"/>
    </source>
</evidence>
<evidence type="ECO:0000256" key="3">
    <source>
        <dbReference type="ARBA" id="ARBA00005490"/>
    </source>
</evidence>
<evidence type="ECO:0000256" key="4">
    <source>
        <dbReference type="ARBA" id="ARBA00007111"/>
    </source>
</evidence>
<dbReference type="InterPro" id="IPR011009">
    <property type="entry name" value="Kinase-like_dom_sf"/>
</dbReference>
<gene>
    <name evidence="24" type="ORF">scyTo_0014335</name>
</gene>
<dbReference type="GO" id="GO:0005886">
    <property type="term" value="C:plasma membrane"/>
    <property type="evidence" value="ECO:0007669"/>
    <property type="project" value="UniProtKB-SubCell"/>
</dbReference>
<evidence type="ECO:0000256" key="7">
    <source>
        <dbReference type="ARBA" id="ARBA00022527"/>
    </source>
</evidence>
<evidence type="ECO:0000256" key="16">
    <source>
        <dbReference type="ARBA" id="ARBA00022833"/>
    </source>
</evidence>
<dbReference type="InterPro" id="IPR000719">
    <property type="entry name" value="Prot_kinase_dom"/>
</dbReference>
<keyword evidence="7" id="KW-0723">Serine/threonine-protein kinase</keyword>
<evidence type="ECO:0000256" key="21">
    <source>
        <dbReference type="SAM" id="Phobius"/>
    </source>
</evidence>
<evidence type="ECO:0000256" key="15">
    <source>
        <dbReference type="ARBA" id="ARBA00022777"/>
    </source>
</evidence>
<evidence type="ECO:0000256" key="6">
    <source>
        <dbReference type="ARBA" id="ARBA00022475"/>
    </source>
</evidence>
<feature type="transmembrane region" description="Helical" evidence="21">
    <location>
        <begin position="512"/>
        <end position="530"/>
    </location>
</feature>
<keyword evidence="8" id="KW-0597">Phosphoprotein</keyword>
<keyword evidence="10 21" id="KW-0812">Transmembrane</keyword>
<dbReference type="SMART" id="SM00220">
    <property type="entry name" value="S_TKc"/>
    <property type="match status" value="1"/>
</dbReference>
<keyword evidence="25" id="KW-1185">Reference proteome</keyword>
<dbReference type="InterPro" id="IPR008271">
    <property type="entry name" value="Ser/Thr_kinase_AS"/>
</dbReference>
<evidence type="ECO:0000256" key="2">
    <source>
        <dbReference type="ARBA" id="ARBA00004236"/>
    </source>
</evidence>
<dbReference type="InterPro" id="IPR017441">
    <property type="entry name" value="Protein_kinase_ATP_BS"/>
</dbReference>
<keyword evidence="6" id="KW-1003">Cell membrane</keyword>
<protein>
    <recommendedName>
        <fullName evidence="5">protein kinase C</fullName>
        <ecNumber evidence="5">2.7.11.13</ecNumber>
    </recommendedName>
</protein>
<organism evidence="24 25">
    <name type="scientific">Scyliorhinus torazame</name>
    <name type="common">Cloudy catshark</name>
    <name type="synonym">Catulus torazame</name>
    <dbReference type="NCBI Taxonomy" id="75743"/>
    <lineage>
        <taxon>Eukaryota</taxon>
        <taxon>Metazoa</taxon>
        <taxon>Chordata</taxon>
        <taxon>Craniata</taxon>
        <taxon>Vertebrata</taxon>
        <taxon>Chondrichthyes</taxon>
        <taxon>Elasmobranchii</taxon>
        <taxon>Galeomorphii</taxon>
        <taxon>Galeoidea</taxon>
        <taxon>Carcharhiniformes</taxon>
        <taxon>Scyliorhinidae</taxon>
        <taxon>Scyliorhinus</taxon>
    </lineage>
</organism>
<dbReference type="GO" id="GO:0004697">
    <property type="term" value="F:diacylglycerol-dependent serine/threonine kinase activity"/>
    <property type="evidence" value="ECO:0007669"/>
    <property type="project" value="UniProtKB-EC"/>
</dbReference>